<evidence type="ECO:0008006" key="4">
    <source>
        <dbReference type="Google" id="ProtNLM"/>
    </source>
</evidence>
<keyword evidence="1" id="KW-0732">Signal</keyword>
<reference evidence="2 3" key="1">
    <citation type="submission" date="2019-02" db="EMBL/GenBank/DDBJ databases">
        <title>Deep-cultivation of Planctomycetes and their phenomic and genomic characterization uncovers novel biology.</title>
        <authorList>
            <person name="Wiegand S."/>
            <person name="Jogler M."/>
            <person name="Boedeker C."/>
            <person name="Pinto D."/>
            <person name="Vollmers J."/>
            <person name="Rivas-Marin E."/>
            <person name="Kohn T."/>
            <person name="Peeters S.H."/>
            <person name="Heuer A."/>
            <person name="Rast P."/>
            <person name="Oberbeckmann S."/>
            <person name="Bunk B."/>
            <person name="Jeske O."/>
            <person name="Meyerdierks A."/>
            <person name="Storesund J.E."/>
            <person name="Kallscheuer N."/>
            <person name="Luecker S."/>
            <person name="Lage O.M."/>
            <person name="Pohl T."/>
            <person name="Merkel B.J."/>
            <person name="Hornburger P."/>
            <person name="Mueller R.-W."/>
            <person name="Bruemmer F."/>
            <person name="Labrenz M."/>
            <person name="Spormann A.M."/>
            <person name="Op den Camp H."/>
            <person name="Overmann J."/>
            <person name="Amann R."/>
            <person name="Jetten M.S.M."/>
            <person name="Mascher T."/>
            <person name="Medema M.H."/>
            <person name="Devos D.P."/>
            <person name="Kaster A.-K."/>
            <person name="Ovreas L."/>
            <person name="Rohde M."/>
            <person name="Galperin M.Y."/>
            <person name="Jogler C."/>
        </authorList>
    </citation>
    <scope>NUCLEOTIDE SEQUENCE [LARGE SCALE GENOMIC DNA]</scope>
    <source>
        <strain evidence="2 3">ETA_A1</strain>
    </source>
</reference>
<gene>
    <name evidence="2" type="ORF">ETAA1_47850</name>
</gene>
<evidence type="ECO:0000256" key="1">
    <source>
        <dbReference type="SAM" id="SignalP"/>
    </source>
</evidence>
<dbReference type="AlphaFoldDB" id="A0A517XZ61"/>
<dbReference type="RefSeq" id="WP_145242825.1">
    <property type="nucleotide sequence ID" value="NZ_CP036273.1"/>
</dbReference>
<feature type="chain" id="PRO_5021842863" description="YHS domain-containing protein" evidence="1">
    <location>
        <begin position="23"/>
        <end position="236"/>
    </location>
</feature>
<dbReference type="Gene3D" id="1.10.620.20">
    <property type="entry name" value="Ribonucleotide Reductase, subunit A"/>
    <property type="match status" value="1"/>
</dbReference>
<feature type="signal peptide" evidence="1">
    <location>
        <begin position="1"/>
        <end position="22"/>
    </location>
</feature>
<keyword evidence="3" id="KW-1185">Reference proteome</keyword>
<dbReference type="EMBL" id="CP036273">
    <property type="protein sequence ID" value="QDU22797.1"/>
    <property type="molecule type" value="Genomic_DNA"/>
</dbReference>
<organism evidence="2 3">
    <name type="scientific">Urbifossiella limnaea</name>
    <dbReference type="NCBI Taxonomy" id="2528023"/>
    <lineage>
        <taxon>Bacteria</taxon>
        <taxon>Pseudomonadati</taxon>
        <taxon>Planctomycetota</taxon>
        <taxon>Planctomycetia</taxon>
        <taxon>Gemmatales</taxon>
        <taxon>Gemmataceae</taxon>
        <taxon>Urbifossiella</taxon>
    </lineage>
</organism>
<dbReference type="InterPro" id="IPR012348">
    <property type="entry name" value="RNR-like"/>
</dbReference>
<protein>
    <recommendedName>
        <fullName evidence="4">YHS domain-containing protein</fullName>
    </recommendedName>
</protein>
<dbReference type="Proteomes" id="UP000319576">
    <property type="component" value="Chromosome"/>
</dbReference>
<name>A0A517XZ61_9BACT</name>
<sequence precursor="true">MFRRAFGLAVAAALLVALGGAAQPPKLTPEQTKAKNELKKLEEFLGVWNLEGSQKVAGKETIWKEQVDWSWKFRTTDPTIKLVFGEGKGKFFTSGELTYDVATKKYKLAVTGADKKVSEFVGDLKVGVLKVERKDANGDAYRISVNTLADGVRMQLKVEKQEGGKGLFLSSFGMSGNRSGESLAGAAKKAECIVTGGAASIPVAFGGKQYFVCCSGCRDAFNETPEKYIAEAAKKK</sequence>
<dbReference type="GO" id="GO:0016491">
    <property type="term" value="F:oxidoreductase activity"/>
    <property type="evidence" value="ECO:0007669"/>
    <property type="project" value="InterPro"/>
</dbReference>
<evidence type="ECO:0000313" key="3">
    <source>
        <dbReference type="Proteomes" id="UP000319576"/>
    </source>
</evidence>
<dbReference type="OrthoDB" id="281529at2"/>
<dbReference type="KEGG" id="uli:ETAA1_47850"/>
<evidence type="ECO:0000313" key="2">
    <source>
        <dbReference type="EMBL" id="QDU22797.1"/>
    </source>
</evidence>
<proteinExistence type="predicted"/>
<accession>A0A517XZ61</accession>